<dbReference type="PRINTS" id="PR00219">
    <property type="entry name" value="SYNAPTOBREVN"/>
</dbReference>
<sequence>MCQREAEEVTVLMKNNVDKVFEREGKLANLEVRSEELKSMVRSYEQPYYHNTGL</sequence>
<name>A0ABN9DUM9_9NEOB</name>
<dbReference type="InterPro" id="IPR042166">
    <property type="entry name" value="Vamp5"/>
</dbReference>
<evidence type="ECO:0000313" key="6">
    <source>
        <dbReference type="Proteomes" id="UP001162483"/>
    </source>
</evidence>
<comment type="caution">
    <text evidence="5">The sequence shown here is derived from an EMBL/GenBank/DDBJ whole genome shotgun (WGS) entry which is preliminary data.</text>
</comment>
<keyword evidence="3" id="KW-0175">Coiled coil</keyword>
<organism evidence="5 6">
    <name type="scientific">Staurois parvus</name>
    <dbReference type="NCBI Taxonomy" id="386267"/>
    <lineage>
        <taxon>Eukaryota</taxon>
        <taxon>Metazoa</taxon>
        <taxon>Chordata</taxon>
        <taxon>Craniata</taxon>
        <taxon>Vertebrata</taxon>
        <taxon>Euteleostomi</taxon>
        <taxon>Amphibia</taxon>
        <taxon>Batrachia</taxon>
        <taxon>Anura</taxon>
        <taxon>Neobatrachia</taxon>
        <taxon>Ranoidea</taxon>
        <taxon>Ranidae</taxon>
        <taxon>Staurois</taxon>
    </lineage>
</organism>
<dbReference type="Pfam" id="PF00957">
    <property type="entry name" value="Synaptobrevin"/>
    <property type="match status" value="1"/>
</dbReference>
<dbReference type="InterPro" id="IPR001388">
    <property type="entry name" value="Synaptobrevin-like"/>
</dbReference>
<dbReference type="PANTHER" id="PTHR47462:SF1">
    <property type="entry name" value="VESICLE-ASSOCIATED MEMBRANE PROTEIN 5"/>
    <property type="match status" value="1"/>
</dbReference>
<keyword evidence="6" id="KW-1185">Reference proteome</keyword>
<evidence type="ECO:0000313" key="5">
    <source>
        <dbReference type="EMBL" id="CAI9576340.1"/>
    </source>
</evidence>
<dbReference type="PROSITE" id="PS50892">
    <property type="entry name" value="V_SNARE"/>
    <property type="match status" value="1"/>
</dbReference>
<accession>A0ABN9DUM9</accession>
<dbReference type="Proteomes" id="UP001162483">
    <property type="component" value="Unassembled WGS sequence"/>
</dbReference>
<dbReference type="EMBL" id="CATNWA010014822">
    <property type="protein sequence ID" value="CAI9576340.1"/>
    <property type="molecule type" value="Genomic_DNA"/>
</dbReference>
<dbReference type="InterPro" id="IPR042855">
    <property type="entry name" value="V_SNARE_CC"/>
</dbReference>
<evidence type="ECO:0000256" key="1">
    <source>
        <dbReference type="ARBA" id="ARBA00008025"/>
    </source>
</evidence>
<comment type="similarity">
    <text evidence="1">Belongs to the synaptobrevin family.</text>
</comment>
<proteinExistence type="inferred from homology"/>
<dbReference type="SUPFAM" id="SSF58038">
    <property type="entry name" value="SNARE fusion complex"/>
    <property type="match status" value="1"/>
</dbReference>
<dbReference type="PANTHER" id="PTHR47462">
    <property type="entry name" value="VESICLE-ASSOCIATED MEMBRANE PROTEIN 5"/>
    <property type="match status" value="1"/>
</dbReference>
<protein>
    <recommendedName>
        <fullName evidence="4">V-SNARE coiled-coil homology domain-containing protein</fullName>
    </recommendedName>
</protein>
<feature type="domain" description="V-SNARE coiled-coil homology" evidence="4">
    <location>
        <begin position="1"/>
        <end position="54"/>
    </location>
</feature>
<gene>
    <name evidence="5" type="ORF">SPARVUS_LOCUS8428145</name>
</gene>
<evidence type="ECO:0000256" key="2">
    <source>
        <dbReference type="ARBA" id="ARBA00046280"/>
    </source>
</evidence>
<comment type="subcellular location">
    <subcellularLocation>
        <location evidence="2">Endomembrane system</location>
        <topology evidence="2">Single-pass type IV membrane protein</topology>
    </subcellularLocation>
</comment>
<dbReference type="Gene3D" id="1.20.5.110">
    <property type="match status" value="1"/>
</dbReference>
<evidence type="ECO:0000259" key="4">
    <source>
        <dbReference type="PROSITE" id="PS50892"/>
    </source>
</evidence>
<reference evidence="5" key="1">
    <citation type="submission" date="2023-05" db="EMBL/GenBank/DDBJ databases">
        <authorList>
            <person name="Stuckert A."/>
        </authorList>
    </citation>
    <scope>NUCLEOTIDE SEQUENCE</scope>
</reference>
<evidence type="ECO:0000256" key="3">
    <source>
        <dbReference type="PROSITE-ProRule" id="PRU00290"/>
    </source>
</evidence>